<reference evidence="2" key="1">
    <citation type="submission" date="2021-06" db="EMBL/GenBank/DDBJ databases">
        <title>44 bacteria genomes isolated from Dapeng, Shenzhen.</title>
        <authorList>
            <person name="Zheng W."/>
            <person name="Yu S."/>
            <person name="Huang Y."/>
        </authorList>
    </citation>
    <scope>NUCLEOTIDE SEQUENCE</scope>
    <source>
        <strain evidence="2">DP5N28-2</strain>
    </source>
</reference>
<dbReference type="Pfam" id="PF04784">
    <property type="entry name" value="DUF547"/>
    <property type="match status" value="1"/>
</dbReference>
<organism evidence="2 3">
    <name type="scientific">Membranihabitans marinus</name>
    <dbReference type="NCBI Taxonomy" id="1227546"/>
    <lineage>
        <taxon>Bacteria</taxon>
        <taxon>Pseudomonadati</taxon>
        <taxon>Bacteroidota</taxon>
        <taxon>Saprospiria</taxon>
        <taxon>Saprospirales</taxon>
        <taxon>Saprospiraceae</taxon>
        <taxon>Membranihabitans</taxon>
    </lineage>
</organism>
<evidence type="ECO:0000259" key="1">
    <source>
        <dbReference type="Pfam" id="PF04784"/>
    </source>
</evidence>
<dbReference type="RefSeq" id="WP_222578633.1">
    <property type="nucleotide sequence ID" value="NZ_JAHVHU010000004.1"/>
</dbReference>
<dbReference type="PANTHER" id="PTHR46361">
    <property type="entry name" value="ELECTRON CARRIER/ PROTEIN DISULFIDE OXIDOREDUCTASE"/>
    <property type="match status" value="1"/>
</dbReference>
<dbReference type="InterPro" id="IPR006869">
    <property type="entry name" value="DUF547"/>
</dbReference>
<gene>
    <name evidence="2" type="ORF">KUV50_03110</name>
</gene>
<dbReference type="Proteomes" id="UP000753961">
    <property type="component" value="Unassembled WGS sequence"/>
</dbReference>
<accession>A0A953HRN0</accession>
<protein>
    <submittedName>
        <fullName evidence="2">DUF547 domain-containing protein</fullName>
    </submittedName>
</protein>
<dbReference type="AlphaFoldDB" id="A0A953HRN0"/>
<name>A0A953HRN0_9BACT</name>
<keyword evidence="3" id="KW-1185">Reference proteome</keyword>
<proteinExistence type="predicted"/>
<evidence type="ECO:0000313" key="2">
    <source>
        <dbReference type="EMBL" id="MBY5957110.1"/>
    </source>
</evidence>
<evidence type="ECO:0000313" key="3">
    <source>
        <dbReference type="Proteomes" id="UP000753961"/>
    </source>
</evidence>
<dbReference type="PANTHER" id="PTHR46361:SF3">
    <property type="entry name" value="ELECTRON CARRIER_ PROTEIN DISULFIDE OXIDOREDUCTASE"/>
    <property type="match status" value="1"/>
</dbReference>
<dbReference type="EMBL" id="JAHVHU010000004">
    <property type="protein sequence ID" value="MBY5957110.1"/>
    <property type="molecule type" value="Genomic_DNA"/>
</dbReference>
<feature type="domain" description="DUF547" evidence="1">
    <location>
        <begin position="68"/>
        <end position="176"/>
    </location>
</feature>
<comment type="caution">
    <text evidence="2">The sequence shown here is derived from an EMBL/GenBank/DDBJ whole genome shotgun (WGS) entry which is preliminary data.</text>
</comment>
<sequence length="234" mass="27326">MFIKLIIPFLVIALCLNKTTGQVDYSLYGKILSQNVSPAGQVNYENIVQNQKEELGQFLRDLADVNPENLKKDQQLAYWINAYNAFTIQLIIDHWPVKSIKDIANGEPWDKQWITLHGGTYSLNQIEHDIIRPGFNDPRIHFAVNCAAKSCPPLLNKPYYGDQLDHQLNNQSRLFINNPKYNRLSKKNIEISRLFEWYEKDFDDVIDFINKYSKITIDPEAEIRYKGYNWALNN</sequence>